<dbReference type="Proteomes" id="UP001273799">
    <property type="component" value="Unassembled WGS sequence"/>
</dbReference>
<evidence type="ECO:0000313" key="6">
    <source>
        <dbReference type="EMBL" id="SDE23178.1"/>
    </source>
</evidence>
<dbReference type="FunFam" id="3.40.605.10:FF:000012">
    <property type="entry name" value="NAD-dependent succinate-semialdehyde dehydrogenase"/>
    <property type="match status" value="1"/>
</dbReference>
<evidence type="ECO:0000313" key="7">
    <source>
        <dbReference type="Proteomes" id="UP000182744"/>
    </source>
</evidence>
<dbReference type="SUPFAM" id="SSF53720">
    <property type="entry name" value="ALDH-like"/>
    <property type="match status" value="1"/>
</dbReference>
<name>A0A1G7B7S2_9ACTO</name>
<proteinExistence type="inferred from homology"/>
<dbReference type="InterPro" id="IPR015590">
    <property type="entry name" value="Aldehyde_DH_dom"/>
</dbReference>
<dbReference type="InterPro" id="IPR016163">
    <property type="entry name" value="Ald_DH_C"/>
</dbReference>
<dbReference type="Gene3D" id="3.40.309.10">
    <property type="entry name" value="Aldehyde Dehydrogenase, Chain A, domain 2"/>
    <property type="match status" value="1"/>
</dbReference>
<dbReference type="EMBL" id="JAWNFU010000003">
    <property type="protein sequence ID" value="MDY5153630.1"/>
    <property type="molecule type" value="Genomic_DNA"/>
</dbReference>
<dbReference type="GO" id="GO:0004777">
    <property type="term" value="F:succinate-semialdehyde dehydrogenase (NAD+) activity"/>
    <property type="evidence" value="ECO:0007669"/>
    <property type="project" value="TreeGrafter"/>
</dbReference>
<dbReference type="Proteomes" id="UP000182744">
    <property type="component" value="Unassembled WGS sequence"/>
</dbReference>
<accession>A0A1G7B7S2</accession>
<reference evidence="5" key="3">
    <citation type="submission" date="2023-10" db="EMBL/GenBank/DDBJ databases">
        <title>Whole Genome based description of the genera Actinobaculum and Actinotignum reveals a complex phylogenetic relationship within the species included in the genus Actinotignum.</title>
        <authorList>
            <person name="Jensen C.S."/>
            <person name="Dargis R."/>
            <person name="Kemp M."/>
            <person name="Christensen J.J."/>
        </authorList>
    </citation>
    <scope>NUCLEOTIDE SEQUENCE</scope>
    <source>
        <strain evidence="5">Actinobaculum_suis_CCUG19206T</strain>
    </source>
</reference>
<keyword evidence="2" id="KW-0521">NADP</keyword>
<keyword evidence="3" id="KW-0560">Oxidoreductase</keyword>
<dbReference type="Gene3D" id="3.40.605.10">
    <property type="entry name" value="Aldehyde Dehydrogenase, Chain A, domain 1"/>
    <property type="match status" value="1"/>
</dbReference>
<dbReference type="PANTHER" id="PTHR43217:SF2">
    <property type="entry name" value="SUCCINATE-SEMIALDEHYDE DEHYDROGENASE [NADP(+)]"/>
    <property type="match status" value="1"/>
</dbReference>
<dbReference type="CDD" id="cd07100">
    <property type="entry name" value="ALDH_SSADH1_GabD1"/>
    <property type="match status" value="1"/>
</dbReference>
<reference evidence="6" key="1">
    <citation type="submission" date="2016-10" db="EMBL/GenBank/DDBJ databases">
        <authorList>
            <person name="de Groot N.N."/>
        </authorList>
    </citation>
    <scope>NUCLEOTIDE SEQUENCE [LARGE SCALE GENOMIC DNA]</scope>
    <source>
        <strain evidence="6">DSM 20639</strain>
    </source>
</reference>
<evidence type="ECO:0000256" key="1">
    <source>
        <dbReference type="ARBA" id="ARBA00009986"/>
    </source>
</evidence>
<dbReference type="InterPro" id="IPR016161">
    <property type="entry name" value="Ald_DH/histidinol_DH"/>
</dbReference>
<feature type="domain" description="Aldehyde dehydrogenase" evidence="4">
    <location>
        <begin position="3"/>
        <end position="454"/>
    </location>
</feature>
<gene>
    <name evidence="5" type="ORF">R6G71_06155</name>
    <name evidence="6" type="ORF">SAMN05421878_10459</name>
</gene>
<protein>
    <submittedName>
        <fullName evidence="5">NAD-dependent succinate-semialdehyde dehydrogenase</fullName>
    </submittedName>
    <submittedName>
        <fullName evidence="6">Succinate-semialdehyde dehydrogenase / glutarate-semialdehyde dehydrogenase</fullName>
    </submittedName>
</protein>
<keyword evidence="7" id="KW-1185">Reference proteome</keyword>
<evidence type="ECO:0000256" key="3">
    <source>
        <dbReference type="ARBA" id="ARBA00023002"/>
    </source>
</evidence>
<sequence length="463" mass="50947">MAYKTTNPYTEEVEKEFDTFTDDQVREAIGKADAAFQEWKETSYAQRREVLQRAADILKAEKEDYAKVITTEMGKTLAEAKAEVDICIGMFEDYVKNGEKYLAPRVLESTKYGEGSATLYYEPQGVIYMVEPWNFPYYQLARVAAPQLMAGNTLLYKHASNVPQCALKFEGLMREAGLPEGGFINVFASHGQSDLILADPRVRGVALTGSEVAGSAVAATAGKYLKKSTMELGGTDAFIVLEDADIDKTVAWAVTGRHWNAGQVCCSSKRMIVVDAVYDEFLEKYRAGVKQLVAGDPMDPNTQLAPLSSAQAVKDLQEQLDKAVAEGAKAEEAGIELPENGFFFQPTILTDIPEDAEARYVEFFGPVSQIYRVKDEEEAIRLANDSPYGLGGSVFTEDIERGKRVARKLDTGMVYLNHPTAVAADIPFGGVKRSGYGHELIDLGIHEFVNIKVVVDSPIDSDF</sequence>
<dbReference type="GO" id="GO:0004030">
    <property type="term" value="F:aldehyde dehydrogenase [NAD(P)+] activity"/>
    <property type="evidence" value="ECO:0007669"/>
    <property type="project" value="InterPro"/>
</dbReference>
<dbReference type="AlphaFoldDB" id="A0A1G7B7S2"/>
<evidence type="ECO:0000259" key="4">
    <source>
        <dbReference type="Pfam" id="PF00171"/>
    </source>
</evidence>
<organism evidence="6 7">
    <name type="scientific">Actinobaculum suis</name>
    <dbReference type="NCBI Taxonomy" id="1657"/>
    <lineage>
        <taxon>Bacteria</taxon>
        <taxon>Bacillati</taxon>
        <taxon>Actinomycetota</taxon>
        <taxon>Actinomycetes</taxon>
        <taxon>Actinomycetales</taxon>
        <taxon>Actinomycetaceae</taxon>
        <taxon>Actinobaculum</taxon>
    </lineage>
</organism>
<dbReference type="FunFam" id="3.40.309.10:FF:000058">
    <property type="entry name" value="Succinate-semialdehyde dehydrogenase"/>
    <property type="match status" value="1"/>
</dbReference>
<evidence type="ECO:0000256" key="2">
    <source>
        <dbReference type="ARBA" id="ARBA00022857"/>
    </source>
</evidence>
<evidence type="ECO:0000313" key="5">
    <source>
        <dbReference type="EMBL" id="MDY5153630.1"/>
    </source>
</evidence>
<dbReference type="Pfam" id="PF00171">
    <property type="entry name" value="Aldedh"/>
    <property type="match status" value="1"/>
</dbReference>
<reference evidence="7" key="2">
    <citation type="submission" date="2016-10" db="EMBL/GenBank/DDBJ databases">
        <authorList>
            <person name="Varghese N."/>
        </authorList>
    </citation>
    <scope>NUCLEOTIDE SEQUENCE [LARGE SCALE GENOMIC DNA]</scope>
    <source>
        <strain evidence="7">DSM 20639</strain>
    </source>
</reference>
<dbReference type="RefSeq" id="WP_074661571.1">
    <property type="nucleotide sequence ID" value="NZ_FNAU01000004.1"/>
</dbReference>
<dbReference type="InterPro" id="IPR044148">
    <property type="entry name" value="ALDH_GabD1-like"/>
</dbReference>
<dbReference type="InterPro" id="IPR047110">
    <property type="entry name" value="GABD/Sad-like"/>
</dbReference>
<dbReference type="PANTHER" id="PTHR43217">
    <property type="entry name" value="SUCCINATE SEMIALDEHYDE DEHYDROGENASE [NAD(P)+] SAD"/>
    <property type="match status" value="1"/>
</dbReference>
<dbReference type="InterPro" id="IPR016162">
    <property type="entry name" value="Ald_DH_N"/>
</dbReference>
<comment type="similarity">
    <text evidence="1">Belongs to the aldehyde dehydrogenase family.</text>
</comment>
<dbReference type="EMBL" id="FNAU01000004">
    <property type="protein sequence ID" value="SDE23178.1"/>
    <property type="molecule type" value="Genomic_DNA"/>
</dbReference>